<organism evidence="1 2">
    <name type="scientific">Entomospira culicis</name>
    <dbReference type="NCBI Taxonomy" id="2719989"/>
    <lineage>
        <taxon>Bacteria</taxon>
        <taxon>Pseudomonadati</taxon>
        <taxon>Spirochaetota</taxon>
        <taxon>Spirochaetia</taxon>
        <taxon>Spirochaetales</taxon>
        <taxon>Spirochaetaceae</taxon>
        <taxon>Entomospira</taxon>
    </lineage>
</organism>
<evidence type="ECO:0000313" key="2">
    <source>
        <dbReference type="Proteomes" id="UP000778951"/>
    </source>
</evidence>
<proteinExistence type="predicted"/>
<protein>
    <submittedName>
        <fullName evidence="1">Uncharacterized protein</fullName>
    </submittedName>
</protein>
<dbReference type="Proteomes" id="UP000778951">
    <property type="component" value="Unassembled WGS sequence"/>
</dbReference>
<sequence>MPIFIPSNVSRSNFRAFVVKVSQTTPLAPVPSRVGNVVVVGRSEQAILEPIRIVKDVAIPEEIKAIADLAEFSTFESYLYVTAVADSDDLKAVLTSLYQDIDNYSVIVLTHAVSQLFLEAQAMPSPTIATMLTVTDESAVPKGLQQNDHIGVFLDSDLDGKVVMTITAMAQRQSGKPTATNRITNPSYKGITSTTVADLLSAEMFSFWIKSHQKTYPFALFVGGRQLYTILYEMYAIEAVMDAIAELTNQGNSLAENLELMPATILASIASFLPVLSGSPSIRVASLDSISQSDMVQGIISIEDIQFGFTGEHRQTRVHITAS</sequence>
<dbReference type="AlphaFoldDB" id="A0A968GFX5"/>
<accession>A0A968GFX5</accession>
<evidence type="ECO:0000313" key="1">
    <source>
        <dbReference type="EMBL" id="NIZ69313.1"/>
    </source>
</evidence>
<comment type="caution">
    <text evidence="1">The sequence shown here is derived from an EMBL/GenBank/DDBJ whole genome shotgun (WGS) entry which is preliminary data.</text>
</comment>
<dbReference type="EMBL" id="JAATLM010000001">
    <property type="protein sequence ID" value="NIZ69313.1"/>
    <property type="molecule type" value="Genomic_DNA"/>
</dbReference>
<keyword evidence="2" id="KW-1185">Reference proteome</keyword>
<reference evidence="1" key="1">
    <citation type="submission" date="2020-03" db="EMBL/GenBank/DDBJ databases">
        <title>Spirochaetal bacteria isolated from arthropods constitute a novel genus Entomospira genus novum within the order Spirochaetales.</title>
        <authorList>
            <person name="Grana-Miraglia L."/>
            <person name="Sikutova S."/>
            <person name="Fingerle V."/>
            <person name="Sing A."/>
            <person name="Castillo-Ramirez S."/>
            <person name="Margos G."/>
            <person name="Rudolf I."/>
        </authorList>
    </citation>
    <scope>NUCLEOTIDE SEQUENCE</scope>
    <source>
        <strain evidence="1">BR149</strain>
    </source>
</reference>
<gene>
    <name evidence="1" type="ORF">HCT48_03675</name>
</gene>
<name>A0A968GFX5_9SPIO</name>
<dbReference type="RefSeq" id="WP_167695407.1">
    <property type="nucleotide sequence ID" value="NZ_CP118181.1"/>
</dbReference>